<evidence type="ECO:0000256" key="6">
    <source>
        <dbReference type="ARBA" id="ARBA00023242"/>
    </source>
</evidence>
<dbReference type="SMART" id="SM00717">
    <property type="entry name" value="SANT"/>
    <property type="match status" value="1"/>
</dbReference>
<feature type="compositionally biased region" description="Low complexity" evidence="7">
    <location>
        <begin position="311"/>
        <end position="322"/>
    </location>
</feature>
<organism evidence="10 11">
    <name type="scientific">Eleusine coracana subsp. coracana</name>
    <dbReference type="NCBI Taxonomy" id="191504"/>
    <lineage>
        <taxon>Eukaryota</taxon>
        <taxon>Viridiplantae</taxon>
        <taxon>Streptophyta</taxon>
        <taxon>Embryophyta</taxon>
        <taxon>Tracheophyta</taxon>
        <taxon>Spermatophyta</taxon>
        <taxon>Magnoliopsida</taxon>
        <taxon>Liliopsida</taxon>
        <taxon>Poales</taxon>
        <taxon>Poaceae</taxon>
        <taxon>PACMAD clade</taxon>
        <taxon>Chloridoideae</taxon>
        <taxon>Cynodonteae</taxon>
        <taxon>Eleusininae</taxon>
        <taxon>Eleusine</taxon>
    </lineage>
</organism>
<dbReference type="Gene3D" id="1.10.10.60">
    <property type="entry name" value="Homeodomain-like"/>
    <property type="match status" value="1"/>
</dbReference>
<name>A0AAV5G229_ELECO</name>
<evidence type="ECO:0000256" key="7">
    <source>
        <dbReference type="SAM" id="MobiDB-lite"/>
    </source>
</evidence>
<keyword evidence="5" id="KW-0804">Transcription</keyword>
<comment type="caution">
    <text evidence="10">The sequence shown here is derived from an EMBL/GenBank/DDBJ whole genome shotgun (WGS) entry which is preliminary data.</text>
</comment>
<feature type="region of interest" description="Disordered" evidence="7">
    <location>
        <begin position="389"/>
        <end position="427"/>
    </location>
</feature>
<keyword evidence="4" id="KW-0238">DNA-binding</keyword>
<keyword evidence="11" id="KW-1185">Reference proteome</keyword>
<dbReference type="Proteomes" id="UP001054889">
    <property type="component" value="Unassembled WGS sequence"/>
</dbReference>
<gene>
    <name evidence="10" type="primary">gn00115</name>
    <name evidence="10" type="ORF">PR202_gn00115</name>
</gene>
<dbReference type="InterPro" id="IPR017930">
    <property type="entry name" value="Myb_dom"/>
</dbReference>
<evidence type="ECO:0000256" key="2">
    <source>
        <dbReference type="ARBA" id="ARBA00022737"/>
    </source>
</evidence>
<evidence type="ECO:0000256" key="1">
    <source>
        <dbReference type="ARBA" id="ARBA00004123"/>
    </source>
</evidence>
<dbReference type="PANTHER" id="PTHR47997:SF2">
    <property type="entry name" value="MYB-LIKE DNA-BINDING DOMAIN CONTAINING PROTEIN"/>
    <property type="match status" value="1"/>
</dbReference>
<dbReference type="SUPFAM" id="SSF46689">
    <property type="entry name" value="Homeodomain-like"/>
    <property type="match status" value="1"/>
</dbReference>
<evidence type="ECO:0000259" key="8">
    <source>
        <dbReference type="PROSITE" id="PS50090"/>
    </source>
</evidence>
<reference evidence="10" key="1">
    <citation type="journal article" date="2018" name="DNA Res.">
        <title>Multiple hybrid de novo genome assembly of finger millet, an orphan allotetraploid crop.</title>
        <authorList>
            <person name="Hatakeyama M."/>
            <person name="Aluri S."/>
            <person name="Balachadran M.T."/>
            <person name="Sivarajan S.R."/>
            <person name="Patrignani A."/>
            <person name="Gruter S."/>
            <person name="Poveda L."/>
            <person name="Shimizu-Inatsugi R."/>
            <person name="Baeten J."/>
            <person name="Francoijs K.J."/>
            <person name="Nataraja K.N."/>
            <person name="Reddy Y.A.N."/>
            <person name="Phadnis S."/>
            <person name="Ravikumar R.L."/>
            <person name="Schlapbach R."/>
            <person name="Sreeman S.M."/>
            <person name="Shimizu K.K."/>
        </authorList>
    </citation>
    <scope>NUCLEOTIDE SEQUENCE</scope>
</reference>
<dbReference type="PROSITE" id="PS50090">
    <property type="entry name" value="MYB_LIKE"/>
    <property type="match status" value="1"/>
</dbReference>
<evidence type="ECO:0000256" key="3">
    <source>
        <dbReference type="ARBA" id="ARBA00023015"/>
    </source>
</evidence>
<evidence type="ECO:0000259" key="9">
    <source>
        <dbReference type="PROSITE" id="PS51294"/>
    </source>
</evidence>
<feature type="domain" description="Myb-like" evidence="8">
    <location>
        <begin position="9"/>
        <end position="89"/>
    </location>
</feature>
<dbReference type="AlphaFoldDB" id="A0AAV5G229"/>
<dbReference type="CDD" id="cd00167">
    <property type="entry name" value="SANT"/>
    <property type="match status" value="1"/>
</dbReference>
<keyword evidence="6" id="KW-0539">Nucleus</keyword>
<evidence type="ECO:0000313" key="10">
    <source>
        <dbReference type="EMBL" id="GJN40812.1"/>
    </source>
</evidence>
<feature type="domain" description="HTH myb-type" evidence="9">
    <location>
        <begin position="9"/>
        <end position="93"/>
    </location>
</feature>
<keyword evidence="3" id="KW-0805">Transcription regulation</keyword>
<dbReference type="InterPro" id="IPR051953">
    <property type="entry name" value="Plant_SW-associated_TFs"/>
</dbReference>
<dbReference type="InterPro" id="IPR001005">
    <property type="entry name" value="SANT/Myb"/>
</dbReference>
<keyword evidence="2" id="KW-0677">Repeat</keyword>
<dbReference type="InterPro" id="IPR009057">
    <property type="entry name" value="Homeodomain-like_sf"/>
</dbReference>
<feature type="region of interest" description="Disordered" evidence="7">
    <location>
        <begin position="283"/>
        <end position="329"/>
    </location>
</feature>
<dbReference type="PROSITE" id="PS51294">
    <property type="entry name" value="HTH_MYB"/>
    <property type="match status" value="1"/>
</dbReference>
<dbReference type="EMBL" id="BQKI01000199">
    <property type="protein sequence ID" value="GJN40812.1"/>
    <property type="molecule type" value="Genomic_DNA"/>
</dbReference>
<comment type="subcellular location">
    <subcellularLocation>
        <location evidence="1">Nucleus</location>
    </subcellularLocation>
</comment>
<evidence type="ECO:0000313" key="11">
    <source>
        <dbReference type="Proteomes" id="UP001054889"/>
    </source>
</evidence>
<dbReference type="Pfam" id="PF00249">
    <property type="entry name" value="Myb_DNA-binding"/>
    <property type="match status" value="2"/>
</dbReference>
<dbReference type="GO" id="GO:0003677">
    <property type="term" value="F:DNA binding"/>
    <property type="evidence" value="ECO:0007669"/>
    <property type="project" value="UniProtKB-KW"/>
</dbReference>
<protein>
    <submittedName>
        <fullName evidence="10">Uncharacterized protein</fullName>
    </submittedName>
</protein>
<evidence type="ECO:0000256" key="5">
    <source>
        <dbReference type="ARBA" id="ARBA00023163"/>
    </source>
</evidence>
<reference evidence="10" key="2">
    <citation type="submission" date="2021-12" db="EMBL/GenBank/DDBJ databases">
        <title>Resequencing data analysis of finger millet.</title>
        <authorList>
            <person name="Hatakeyama M."/>
            <person name="Aluri S."/>
            <person name="Balachadran M.T."/>
            <person name="Sivarajan S.R."/>
            <person name="Poveda L."/>
            <person name="Shimizu-Inatsugi R."/>
            <person name="Schlapbach R."/>
            <person name="Sreeman S.M."/>
            <person name="Shimizu K.K."/>
        </authorList>
    </citation>
    <scope>NUCLEOTIDE SEQUENCE</scope>
</reference>
<accession>A0AAV5G229</accession>
<dbReference type="GO" id="GO:0005634">
    <property type="term" value="C:nucleus"/>
    <property type="evidence" value="ECO:0007669"/>
    <property type="project" value="UniProtKB-SubCell"/>
</dbReference>
<proteinExistence type="predicted"/>
<evidence type="ECO:0000256" key="4">
    <source>
        <dbReference type="ARBA" id="ARBA00023125"/>
    </source>
</evidence>
<dbReference type="PANTHER" id="PTHR47997">
    <property type="entry name" value="MYB DOMAIN PROTEIN 55"/>
    <property type="match status" value="1"/>
</dbReference>
<sequence>MAKQSCCHKKKLRRGLWSPEEDEKLMNHIAKYGHGCWSSVPKLADVVENLSNGVIILRGDIYVVRWSQIAAQLPGRTDNEVKNFWNSYIKKKLREHGIDPATHKPLADAAAASDVATATASRAVFCDAELIPPTTTTPLQQAPLPEPLLDGVVNKLPLDWTTAAGYLQAGCNFDIPAASSSSTLTSMADAEHCNNIASTNLMPWLELGPNAGHVDSYAGALDELRWSEYFDGAFQAAASQQGALQGQCVYGGKDDVAAADRCRPWAKQLVLIKTLSTWAARHESKARHKIQPNGPLHSNGRQASQPKTRASRPSRTPNPTSPQQVLQSTSPPLHSLVILSPAPPPQILALTATAASPLLLARATDSRSPALPPPLTRVVLSAVLARRASTSRLRSPDELPAHASAVDPLSSRACTADSPPSTELPQPLAWSAPAESLNCSPAPASSCLMGFWTVMPNGPIGPARHN</sequence>